<dbReference type="InterPro" id="IPR022742">
    <property type="entry name" value="Hydrolase_4"/>
</dbReference>
<sequence>MAACLAGLWAGFRISQGPAGTPPAATESQQAAAQAYLAQNLAPMPDGWDRDLFLAAPGVTLEVGTAPAAGPAKGTLVFVPGYTAPLDMYGAEFSRLRAAGWNVAAFSYRGQGRSVRRGPDPQMGWMGDMAHLAADLAAYVRTLDGPVGVMAVSKGGHIALRMAIDAGPDVLGYALVAPMVAIRTEPFSPGLAQGLAMALPVIGLADTYAPAQGPWDGADVFDDPAALAEGGTCARDPARAHLREALFTLEPGLRVGGPSARWIAEVFEAQDVLRDRAGDIATPVWMALASDDGSVVTEASEALCRAMGDCVSVEVPDSLHCMIEDRPEIRDAVFDGALAFFEARLAADRP</sequence>
<keyword evidence="3" id="KW-1185">Reference proteome</keyword>
<reference evidence="2 3" key="1">
    <citation type="submission" date="2015-02" db="EMBL/GenBank/DDBJ databases">
        <title>Genome Sequence of Jannaschia aquimarina DSM28248, a member of the Roseobacter clade.</title>
        <authorList>
            <person name="Voget S."/>
            <person name="Daniel R."/>
        </authorList>
    </citation>
    <scope>NUCLEOTIDE SEQUENCE [LARGE SCALE GENOMIC DNA]</scope>
    <source>
        <strain evidence="2 3">GSW-M26</strain>
    </source>
</reference>
<evidence type="ECO:0000259" key="1">
    <source>
        <dbReference type="Pfam" id="PF12146"/>
    </source>
</evidence>
<dbReference type="PANTHER" id="PTHR11614">
    <property type="entry name" value="PHOSPHOLIPASE-RELATED"/>
    <property type="match status" value="1"/>
</dbReference>
<gene>
    <name evidence="2" type="ORF">jaqu_30290</name>
</gene>
<accession>A0A0D1EE71</accession>
<feature type="domain" description="Serine aminopeptidase S33" evidence="1">
    <location>
        <begin position="71"/>
        <end position="325"/>
    </location>
</feature>
<dbReference type="RefSeq" id="WP_043919815.1">
    <property type="nucleotide sequence ID" value="NZ_JYFE01000055.1"/>
</dbReference>
<dbReference type="InterPro" id="IPR051044">
    <property type="entry name" value="MAG_DAG_Lipase"/>
</dbReference>
<dbReference type="InterPro" id="IPR029058">
    <property type="entry name" value="AB_hydrolase_fold"/>
</dbReference>
<dbReference type="SUPFAM" id="SSF53474">
    <property type="entry name" value="alpha/beta-Hydrolases"/>
    <property type="match status" value="1"/>
</dbReference>
<dbReference type="AlphaFoldDB" id="A0A0D1EE71"/>
<proteinExistence type="predicted"/>
<comment type="caution">
    <text evidence="2">The sequence shown here is derived from an EMBL/GenBank/DDBJ whole genome shotgun (WGS) entry which is preliminary data.</text>
</comment>
<name>A0A0D1EE71_9RHOB</name>
<dbReference type="PATRIC" id="fig|935700.4.peg.3131"/>
<protein>
    <submittedName>
        <fullName evidence="2">Lysophospholipase L2</fullName>
    </submittedName>
</protein>
<dbReference type="EMBL" id="JYFE01000055">
    <property type="protein sequence ID" value="KIT15206.1"/>
    <property type="molecule type" value="Genomic_DNA"/>
</dbReference>
<dbReference type="Proteomes" id="UP000032232">
    <property type="component" value="Unassembled WGS sequence"/>
</dbReference>
<organism evidence="2 3">
    <name type="scientific">Jannaschia aquimarina</name>
    <dbReference type="NCBI Taxonomy" id="935700"/>
    <lineage>
        <taxon>Bacteria</taxon>
        <taxon>Pseudomonadati</taxon>
        <taxon>Pseudomonadota</taxon>
        <taxon>Alphaproteobacteria</taxon>
        <taxon>Rhodobacterales</taxon>
        <taxon>Roseobacteraceae</taxon>
        <taxon>Jannaschia</taxon>
    </lineage>
</organism>
<dbReference type="OrthoDB" id="9788260at2"/>
<evidence type="ECO:0000313" key="3">
    <source>
        <dbReference type="Proteomes" id="UP000032232"/>
    </source>
</evidence>
<evidence type="ECO:0000313" key="2">
    <source>
        <dbReference type="EMBL" id="KIT15206.1"/>
    </source>
</evidence>
<dbReference type="Gene3D" id="3.40.50.1820">
    <property type="entry name" value="alpha/beta hydrolase"/>
    <property type="match status" value="1"/>
</dbReference>
<dbReference type="STRING" id="935700.jaqu_30290"/>
<dbReference type="Pfam" id="PF12146">
    <property type="entry name" value="Hydrolase_4"/>
    <property type="match status" value="1"/>
</dbReference>